<name>A0A1W1VMP8_DESTI</name>
<keyword evidence="11" id="KW-1185">Reference proteome</keyword>
<comment type="similarity">
    <text evidence="8">Belongs to the TsuA/YedE (TC 9.B.102) family.</text>
</comment>
<evidence type="ECO:0000256" key="6">
    <source>
        <dbReference type="ARBA" id="ARBA00022989"/>
    </source>
</evidence>
<dbReference type="EMBL" id="FWWT01000022">
    <property type="protein sequence ID" value="SMB94500.1"/>
    <property type="molecule type" value="Genomic_DNA"/>
</dbReference>
<evidence type="ECO:0000256" key="1">
    <source>
        <dbReference type="ARBA" id="ARBA00004429"/>
    </source>
</evidence>
<evidence type="ECO:0000256" key="9">
    <source>
        <dbReference type="SAM" id="Phobius"/>
    </source>
</evidence>
<keyword evidence="5 9" id="KW-0812">Transmembrane</keyword>
<dbReference type="OrthoDB" id="9794165at2"/>
<gene>
    <name evidence="10" type="ORF">SAMN00017405_0220</name>
</gene>
<evidence type="ECO:0000256" key="3">
    <source>
        <dbReference type="ARBA" id="ARBA00022475"/>
    </source>
</evidence>
<dbReference type="RefSeq" id="WP_084054038.1">
    <property type="nucleotide sequence ID" value="NZ_FWWT01000022.1"/>
</dbReference>
<dbReference type="PANTHER" id="PTHR30574">
    <property type="entry name" value="INNER MEMBRANE PROTEIN YEDE"/>
    <property type="match status" value="1"/>
</dbReference>
<comment type="subcellular location">
    <subcellularLocation>
        <location evidence="1">Cell inner membrane</location>
        <topology evidence="1">Multi-pass membrane protein</topology>
    </subcellularLocation>
</comment>
<dbReference type="Proteomes" id="UP000192731">
    <property type="component" value="Unassembled WGS sequence"/>
</dbReference>
<protein>
    <submittedName>
        <fullName evidence="10">Uncharacterized protein</fullName>
    </submittedName>
</protein>
<evidence type="ECO:0000256" key="2">
    <source>
        <dbReference type="ARBA" id="ARBA00022448"/>
    </source>
</evidence>
<dbReference type="STRING" id="656914.SAMN00017405_0220"/>
<dbReference type="AlphaFoldDB" id="A0A1W1VMP8"/>
<proteinExistence type="inferred from homology"/>
<organism evidence="10 11">
    <name type="scientific">Desulfonispora thiosulfatigenes DSM 11270</name>
    <dbReference type="NCBI Taxonomy" id="656914"/>
    <lineage>
        <taxon>Bacteria</taxon>
        <taxon>Bacillati</taxon>
        <taxon>Bacillota</taxon>
        <taxon>Clostridia</taxon>
        <taxon>Eubacteriales</taxon>
        <taxon>Peptococcaceae</taxon>
        <taxon>Desulfonispora</taxon>
    </lineage>
</organism>
<dbReference type="Pfam" id="PF04143">
    <property type="entry name" value="Sulf_transp"/>
    <property type="match status" value="1"/>
</dbReference>
<evidence type="ECO:0000313" key="10">
    <source>
        <dbReference type="EMBL" id="SMB94500.1"/>
    </source>
</evidence>
<evidence type="ECO:0000256" key="4">
    <source>
        <dbReference type="ARBA" id="ARBA00022519"/>
    </source>
</evidence>
<keyword evidence="4" id="KW-0997">Cell inner membrane</keyword>
<dbReference type="PANTHER" id="PTHR30574:SF1">
    <property type="entry name" value="SULPHUR TRANSPORT DOMAIN-CONTAINING PROTEIN"/>
    <property type="match status" value="1"/>
</dbReference>
<keyword evidence="3" id="KW-1003">Cell membrane</keyword>
<keyword evidence="7 9" id="KW-0472">Membrane</keyword>
<evidence type="ECO:0000256" key="5">
    <source>
        <dbReference type="ARBA" id="ARBA00022692"/>
    </source>
</evidence>
<feature type="transmembrane region" description="Helical" evidence="9">
    <location>
        <begin position="85"/>
        <end position="105"/>
    </location>
</feature>
<keyword evidence="6 9" id="KW-1133">Transmembrane helix</keyword>
<evidence type="ECO:0000256" key="8">
    <source>
        <dbReference type="ARBA" id="ARBA00035655"/>
    </source>
</evidence>
<dbReference type="GO" id="GO:0005886">
    <property type="term" value="C:plasma membrane"/>
    <property type="evidence" value="ECO:0007669"/>
    <property type="project" value="UniProtKB-SubCell"/>
</dbReference>
<keyword evidence="2" id="KW-0813">Transport</keyword>
<reference evidence="10 11" key="1">
    <citation type="submission" date="2017-04" db="EMBL/GenBank/DDBJ databases">
        <authorList>
            <person name="Afonso C.L."/>
            <person name="Miller P.J."/>
            <person name="Scott M.A."/>
            <person name="Spackman E."/>
            <person name="Goraichik I."/>
            <person name="Dimitrov K.M."/>
            <person name="Suarez D.L."/>
            <person name="Swayne D.E."/>
        </authorList>
    </citation>
    <scope>NUCLEOTIDE SEQUENCE [LARGE SCALE GENOMIC DNA]</scope>
    <source>
        <strain evidence="10 11">DSM 11270</strain>
    </source>
</reference>
<feature type="transmembrane region" description="Helical" evidence="9">
    <location>
        <begin position="16"/>
        <end position="36"/>
    </location>
</feature>
<dbReference type="InterPro" id="IPR007272">
    <property type="entry name" value="Sulf_transp_TsuA/YedE"/>
</dbReference>
<accession>A0A1W1VMP8</accession>
<evidence type="ECO:0000313" key="11">
    <source>
        <dbReference type="Proteomes" id="UP000192731"/>
    </source>
</evidence>
<sequence>MNIQENTYYKKVFKKSWSFTNAAILLGLINVSMLAFTGKPWGVTTSFTYWGAWIMQAFGGHPEKWYFFQKKIDALNGGFFNDLHSLSNVGIILGALLATLLASRFRVKKIVSFHQLIPGIIGGLLMGYGARISFGCNIGALFSGVASMSVHGWMYWVFILIGASVGGIILEKYFM</sequence>
<feature type="transmembrane region" description="Helical" evidence="9">
    <location>
        <begin position="117"/>
        <end position="141"/>
    </location>
</feature>
<feature type="transmembrane region" description="Helical" evidence="9">
    <location>
        <begin position="153"/>
        <end position="170"/>
    </location>
</feature>
<evidence type="ECO:0000256" key="7">
    <source>
        <dbReference type="ARBA" id="ARBA00023136"/>
    </source>
</evidence>